<feature type="signal peptide" evidence="2">
    <location>
        <begin position="1"/>
        <end position="23"/>
    </location>
</feature>
<gene>
    <name evidence="3" type="ORF">KB449_02530</name>
</gene>
<keyword evidence="2" id="KW-0732">Signal</keyword>
<dbReference type="RefSeq" id="WP_282912716.1">
    <property type="nucleotide sequence ID" value="NZ_JAGRPV010000001.1"/>
</dbReference>
<feature type="region of interest" description="Disordered" evidence="1">
    <location>
        <begin position="25"/>
        <end position="62"/>
    </location>
</feature>
<evidence type="ECO:0000313" key="4">
    <source>
        <dbReference type="Proteomes" id="UP001161691"/>
    </source>
</evidence>
<dbReference type="PANTHER" id="PTHR43649:SF12">
    <property type="entry name" value="DIACETYLCHITOBIOSE BINDING PROTEIN DASA"/>
    <property type="match status" value="1"/>
</dbReference>
<dbReference type="PANTHER" id="PTHR43649">
    <property type="entry name" value="ARABINOSE-BINDING PROTEIN-RELATED"/>
    <property type="match status" value="1"/>
</dbReference>
<dbReference type="EMBL" id="JAGRPV010000001">
    <property type="protein sequence ID" value="MDI4643813.1"/>
    <property type="molecule type" value="Genomic_DNA"/>
</dbReference>
<reference evidence="3" key="1">
    <citation type="submission" date="2023-04" db="EMBL/GenBank/DDBJ databases">
        <title>Comparative genomic analysis of Cohnella hashimotonis sp. nov., isolated from the International Space Station.</title>
        <authorList>
            <person name="Venkateswaran K."/>
            <person name="Simpson A."/>
        </authorList>
    </citation>
    <scope>NUCLEOTIDE SEQUENCE</scope>
    <source>
        <strain evidence="3">F6_2S_P_1</strain>
    </source>
</reference>
<dbReference type="InterPro" id="IPR050490">
    <property type="entry name" value="Bact_solute-bd_prot1"/>
</dbReference>
<dbReference type="SUPFAM" id="SSF53850">
    <property type="entry name" value="Periplasmic binding protein-like II"/>
    <property type="match status" value="1"/>
</dbReference>
<feature type="chain" id="PRO_5046626834" evidence="2">
    <location>
        <begin position="24"/>
        <end position="514"/>
    </location>
</feature>
<accession>A0ABT6TAF0</accession>
<dbReference type="Pfam" id="PF01547">
    <property type="entry name" value="SBP_bac_1"/>
    <property type="match status" value="1"/>
</dbReference>
<protein>
    <submittedName>
        <fullName evidence="3">Sugar ABC transporter substrate-binding protein</fullName>
    </submittedName>
</protein>
<sequence length="514" mass="55085">MKWKHAGSLVSAALIVQVMTACSGSSNNGTSSDSASSPSASAGASASPSSSSSAAAPSSPTGEKVTLRVMDWADSEKAYREQFIKDFEAKYPNIKIEYTLLTVDQFQNTILTAIKSGDAPDLFPIPATMKLSTAVKEGWYQPLDAYLDDAFKSSFVDGAFTEGTTMLDGKIYSIPALAGVPSTLVFYNKKLFQEAGLDANSPPKTYSEFREAAKKITAAGKGKYYGIIEGGKQIGRWKLAATEWSALAGSGFASESPVSLKDGLASYDSKAMLGVFDLFKGLKQDGSYHPKTMSLSAPEARALFAEGQAGFIVQGEWNVGTWTKNNPDLDFGVMAPPVPDEGQAGYLPRSTYAPWIGLSASTKHPKEAAIYLKEYFSKDYQSVLVQNGDRFSILKDVNESSAEIPQFKQYYEIVQQYARLVPSVAVRNPEASAVMASFKDPKPGLGDILQGVVAGSLKDPAAPLKQLSGQIDKALDAAIDQAKAGGAKVERSDFAFSSWSPDKDFSAEDYQALK</sequence>
<evidence type="ECO:0000256" key="1">
    <source>
        <dbReference type="SAM" id="MobiDB-lite"/>
    </source>
</evidence>
<dbReference type="Gene3D" id="3.40.190.10">
    <property type="entry name" value="Periplasmic binding protein-like II"/>
    <property type="match status" value="1"/>
</dbReference>
<organism evidence="3 4">
    <name type="scientific">Cohnella hashimotonis</name>
    <dbReference type="NCBI Taxonomy" id="2826895"/>
    <lineage>
        <taxon>Bacteria</taxon>
        <taxon>Bacillati</taxon>
        <taxon>Bacillota</taxon>
        <taxon>Bacilli</taxon>
        <taxon>Bacillales</taxon>
        <taxon>Paenibacillaceae</taxon>
        <taxon>Cohnella</taxon>
    </lineage>
</organism>
<dbReference type="InterPro" id="IPR006059">
    <property type="entry name" value="SBP"/>
</dbReference>
<keyword evidence="4" id="KW-1185">Reference proteome</keyword>
<evidence type="ECO:0000256" key="2">
    <source>
        <dbReference type="SAM" id="SignalP"/>
    </source>
</evidence>
<dbReference type="Proteomes" id="UP001161691">
    <property type="component" value="Unassembled WGS sequence"/>
</dbReference>
<name>A0ABT6TAF0_9BACL</name>
<evidence type="ECO:0000313" key="3">
    <source>
        <dbReference type="EMBL" id="MDI4643813.1"/>
    </source>
</evidence>
<comment type="caution">
    <text evidence="3">The sequence shown here is derived from an EMBL/GenBank/DDBJ whole genome shotgun (WGS) entry which is preliminary data.</text>
</comment>
<dbReference type="PROSITE" id="PS51257">
    <property type="entry name" value="PROKAR_LIPOPROTEIN"/>
    <property type="match status" value="1"/>
</dbReference>
<dbReference type="CDD" id="cd13585">
    <property type="entry name" value="PBP2_TMBP_like"/>
    <property type="match status" value="1"/>
</dbReference>
<proteinExistence type="predicted"/>